<reference evidence="2 3" key="1">
    <citation type="submission" date="2018-02" db="EMBL/GenBank/DDBJ databases">
        <title>The genomes of Aspergillus section Nigri reveals drivers in fungal speciation.</title>
        <authorList>
            <consortium name="DOE Joint Genome Institute"/>
            <person name="Vesth T.C."/>
            <person name="Nybo J."/>
            <person name="Theobald S."/>
            <person name="Brandl J."/>
            <person name="Frisvad J.C."/>
            <person name="Nielsen K.F."/>
            <person name="Lyhne E.K."/>
            <person name="Kogle M.E."/>
            <person name="Kuo A."/>
            <person name="Riley R."/>
            <person name="Clum A."/>
            <person name="Nolan M."/>
            <person name="Lipzen A."/>
            <person name="Salamov A."/>
            <person name="Henrissat B."/>
            <person name="Wiebenga A."/>
            <person name="De vries R.P."/>
            <person name="Grigoriev I.V."/>
            <person name="Mortensen U.H."/>
            <person name="Andersen M.R."/>
            <person name="Baker S.E."/>
        </authorList>
    </citation>
    <scope>NUCLEOTIDE SEQUENCE [LARGE SCALE GENOMIC DNA]</scope>
    <source>
        <strain evidence="2 3">CBS 313.89</strain>
    </source>
</reference>
<protein>
    <recommendedName>
        <fullName evidence="1">YCII-related domain-containing protein</fullName>
    </recommendedName>
</protein>
<sequence length="117" mass="12501">MPPTKNDYLIRTPVHRTLTQAEAQRLRRDTRAAHLAYARPLIDAGVLVWGGPSLARHLADGEEEEVTGSVMCVRTESAEEVRRLVAGDPFAECGLWDVGGAVVVAMRCVVGGGCGCG</sequence>
<dbReference type="Gene3D" id="3.30.70.1060">
    <property type="entry name" value="Dimeric alpha+beta barrel"/>
    <property type="match status" value="1"/>
</dbReference>
<dbReference type="RefSeq" id="XP_040794808.1">
    <property type="nucleotide sequence ID" value="XM_040943550.1"/>
</dbReference>
<proteinExistence type="predicted"/>
<keyword evidence="3" id="KW-1185">Reference proteome</keyword>
<dbReference type="OrthoDB" id="5519740at2759"/>
<dbReference type="PANTHER" id="PTHR33606:SF3">
    <property type="entry name" value="PROTEIN YCII"/>
    <property type="match status" value="1"/>
</dbReference>
<dbReference type="InterPro" id="IPR051807">
    <property type="entry name" value="Sec-metab_biosynth-assoc"/>
</dbReference>
<dbReference type="VEuPathDB" id="FungiDB:BO72DRAFT_443327"/>
<dbReference type="SUPFAM" id="SSF54909">
    <property type="entry name" value="Dimeric alpha+beta barrel"/>
    <property type="match status" value="1"/>
</dbReference>
<dbReference type="GeneID" id="63860883"/>
<dbReference type="Proteomes" id="UP000249789">
    <property type="component" value="Unassembled WGS sequence"/>
</dbReference>
<dbReference type="PANTHER" id="PTHR33606">
    <property type="entry name" value="PROTEIN YCII"/>
    <property type="match status" value="1"/>
</dbReference>
<dbReference type="Pfam" id="PF03795">
    <property type="entry name" value="YCII"/>
    <property type="match status" value="1"/>
</dbReference>
<feature type="domain" description="YCII-related" evidence="1">
    <location>
        <begin position="23"/>
        <end position="96"/>
    </location>
</feature>
<organism evidence="2 3">
    <name type="scientific">Aspergillus fijiensis CBS 313.89</name>
    <dbReference type="NCBI Taxonomy" id="1448319"/>
    <lineage>
        <taxon>Eukaryota</taxon>
        <taxon>Fungi</taxon>
        <taxon>Dikarya</taxon>
        <taxon>Ascomycota</taxon>
        <taxon>Pezizomycotina</taxon>
        <taxon>Eurotiomycetes</taxon>
        <taxon>Eurotiomycetidae</taxon>
        <taxon>Eurotiales</taxon>
        <taxon>Aspergillaceae</taxon>
        <taxon>Aspergillus</taxon>
    </lineage>
</organism>
<evidence type="ECO:0000313" key="3">
    <source>
        <dbReference type="Proteomes" id="UP000249789"/>
    </source>
</evidence>
<dbReference type="InterPro" id="IPR005545">
    <property type="entry name" value="YCII"/>
</dbReference>
<name>A0A8G1RFY2_9EURO</name>
<evidence type="ECO:0000259" key="1">
    <source>
        <dbReference type="Pfam" id="PF03795"/>
    </source>
</evidence>
<evidence type="ECO:0000313" key="2">
    <source>
        <dbReference type="EMBL" id="RAK70796.1"/>
    </source>
</evidence>
<accession>A0A8G1RFY2</accession>
<dbReference type="AlphaFoldDB" id="A0A8G1RFY2"/>
<dbReference type="InterPro" id="IPR011008">
    <property type="entry name" value="Dimeric_a/b-barrel"/>
</dbReference>
<gene>
    <name evidence="2" type="ORF">BO72DRAFT_443327</name>
</gene>
<dbReference type="EMBL" id="KZ824759">
    <property type="protein sequence ID" value="RAK70796.1"/>
    <property type="molecule type" value="Genomic_DNA"/>
</dbReference>